<dbReference type="STRING" id="313628.LNTAR_06579"/>
<dbReference type="GO" id="GO:0008663">
    <property type="term" value="F:2',3'-cyclic-nucleotide 2'-phosphodiesterase activity"/>
    <property type="evidence" value="ECO:0007669"/>
    <property type="project" value="TreeGrafter"/>
</dbReference>
<dbReference type="InterPro" id="IPR029052">
    <property type="entry name" value="Metallo-depent_PP-like"/>
</dbReference>
<protein>
    <recommendedName>
        <fullName evidence="1">Calcineurin-like phosphoesterase domain-containing protein</fullName>
    </recommendedName>
</protein>
<dbReference type="SUPFAM" id="SSF56300">
    <property type="entry name" value="Metallo-dependent phosphatases"/>
    <property type="match status" value="1"/>
</dbReference>
<dbReference type="RefSeq" id="WP_007279381.1">
    <property type="nucleotide sequence ID" value="NZ_ABCK01000013.1"/>
</dbReference>
<dbReference type="Gene3D" id="3.60.21.10">
    <property type="match status" value="1"/>
</dbReference>
<dbReference type="Pfam" id="PF00149">
    <property type="entry name" value="Metallophos"/>
    <property type="match status" value="1"/>
</dbReference>
<dbReference type="Proteomes" id="UP000004947">
    <property type="component" value="Unassembled WGS sequence"/>
</dbReference>
<dbReference type="AlphaFoldDB" id="A6DNE2"/>
<organism evidence="2 3">
    <name type="scientific">Lentisphaera araneosa HTCC2155</name>
    <dbReference type="NCBI Taxonomy" id="313628"/>
    <lineage>
        <taxon>Bacteria</taxon>
        <taxon>Pseudomonadati</taxon>
        <taxon>Lentisphaerota</taxon>
        <taxon>Lentisphaeria</taxon>
        <taxon>Lentisphaerales</taxon>
        <taxon>Lentisphaeraceae</taxon>
        <taxon>Lentisphaera</taxon>
    </lineage>
</organism>
<dbReference type="GO" id="GO:0047631">
    <property type="term" value="F:ADP-ribose diphosphatase activity"/>
    <property type="evidence" value="ECO:0007669"/>
    <property type="project" value="TreeGrafter"/>
</dbReference>
<dbReference type="EMBL" id="ABCK01000013">
    <property type="protein sequence ID" value="EDM26890.1"/>
    <property type="molecule type" value="Genomic_DNA"/>
</dbReference>
<proteinExistence type="predicted"/>
<evidence type="ECO:0000313" key="3">
    <source>
        <dbReference type="Proteomes" id="UP000004947"/>
    </source>
</evidence>
<dbReference type="GO" id="GO:0047734">
    <property type="term" value="F:CDP-glycerol diphosphatase activity"/>
    <property type="evidence" value="ECO:0007669"/>
    <property type="project" value="TreeGrafter"/>
</dbReference>
<dbReference type="OrthoDB" id="9791866at2"/>
<reference evidence="2 3" key="1">
    <citation type="journal article" date="2010" name="J. Bacteriol.">
        <title>Genome sequence of Lentisphaera araneosa HTCC2155T, the type species of the order Lentisphaerales in the phylum Lentisphaerae.</title>
        <authorList>
            <person name="Thrash J.C."/>
            <person name="Cho J.C."/>
            <person name="Vergin K.L."/>
            <person name="Morris R.M."/>
            <person name="Giovannoni S.J."/>
        </authorList>
    </citation>
    <scope>NUCLEOTIDE SEQUENCE [LARGE SCALE GENOMIC DNA]</scope>
    <source>
        <strain evidence="2 3">HTCC2155</strain>
    </source>
</reference>
<comment type="caution">
    <text evidence="2">The sequence shown here is derived from an EMBL/GenBank/DDBJ whole genome shotgun (WGS) entry which is preliminary data.</text>
</comment>
<sequence length="298" mass="34432">MQNQEINFAVIADVQYSDEDNLELCHFRQSPEKLYDAVSDINQSDAQFTVQLGDFINQYEKSYEIVLPIWDELLKPSRHVLGNHDLMVSDQFKQKVAPLLGLQKTWYSESLNDWRFIYLDGNDISFSASCEGTAEYEEVEKYYQAHGAPSPRWNGALGEEQLQWLENELQIATRSEQKAMIFCHFAVYPFSEFCLWNAPYIVSIIDKYTCVKAWFNGHEHDGNYQQRNHCHYLSFKGMVDTDESSFAFVSLKEESIEITGMGREISRSLAIAEPIPDELLTSPHKKAKTARKPPKFLV</sequence>
<dbReference type="PANTHER" id="PTHR16509:SF1">
    <property type="entry name" value="MANGANESE-DEPENDENT ADP-RIBOSE_CDP-ALCOHOL DIPHOSPHATASE"/>
    <property type="match status" value="1"/>
</dbReference>
<dbReference type="InterPro" id="IPR004843">
    <property type="entry name" value="Calcineurin-like_PHP"/>
</dbReference>
<dbReference type="PANTHER" id="PTHR16509">
    <property type="match status" value="1"/>
</dbReference>
<keyword evidence="3" id="KW-1185">Reference proteome</keyword>
<dbReference type="GO" id="GO:0030145">
    <property type="term" value="F:manganese ion binding"/>
    <property type="evidence" value="ECO:0007669"/>
    <property type="project" value="TreeGrafter"/>
</dbReference>
<name>A6DNE2_9BACT</name>
<dbReference type="eggNOG" id="COG1409">
    <property type="taxonomic scope" value="Bacteria"/>
</dbReference>
<feature type="domain" description="Calcineurin-like phosphoesterase" evidence="1">
    <location>
        <begin position="7"/>
        <end position="221"/>
    </location>
</feature>
<evidence type="ECO:0000259" key="1">
    <source>
        <dbReference type="Pfam" id="PF00149"/>
    </source>
</evidence>
<evidence type="ECO:0000313" key="2">
    <source>
        <dbReference type="EMBL" id="EDM26890.1"/>
    </source>
</evidence>
<gene>
    <name evidence="2" type="ORF">LNTAR_06579</name>
</gene>
<accession>A6DNE2</accession>